<dbReference type="InterPro" id="IPR048950">
    <property type="entry name" value="Ppx_GppA_C"/>
</dbReference>
<dbReference type="FunFam" id="3.30.420.150:FF:000001">
    <property type="entry name" value="Guanosine-5'-triphosphate,3'-diphosphate pyrophosphatase"/>
    <property type="match status" value="1"/>
</dbReference>
<dbReference type="EC" id="3.6.1.11" evidence="5"/>
<dbReference type="NCBIfam" id="TIGR03706">
    <property type="entry name" value="exo_poly_only"/>
    <property type="match status" value="1"/>
</dbReference>
<dbReference type="PANTHER" id="PTHR30005">
    <property type="entry name" value="EXOPOLYPHOSPHATASE"/>
    <property type="match status" value="1"/>
</dbReference>
<comment type="subcellular location">
    <subcellularLocation>
        <location evidence="2">Cell membrane</location>
        <topology evidence="2">Peripheral membrane protein</topology>
    </subcellularLocation>
</comment>
<evidence type="ECO:0000256" key="9">
    <source>
        <dbReference type="ARBA" id="ARBA00023136"/>
    </source>
</evidence>
<evidence type="ECO:0000256" key="8">
    <source>
        <dbReference type="ARBA" id="ARBA00022801"/>
    </source>
</evidence>
<evidence type="ECO:0000256" key="3">
    <source>
        <dbReference type="ARBA" id="ARBA00007125"/>
    </source>
</evidence>
<feature type="domain" description="Ppx/GppA phosphatase N-terminal" evidence="11">
    <location>
        <begin position="26"/>
        <end position="305"/>
    </location>
</feature>
<evidence type="ECO:0000259" key="11">
    <source>
        <dbReference type="Pfam" id="PF02541"/>
    </source>
</evidence>
<gene>
    <name evidence="13" type="primary">ppx</name>
    <name evidence="13" type="ORF">FCL40_08930</name>
</gene>
<evidence type="ECO:0000256" key="5">
    <source>
        <dbReference type="ARBA" id="ARBA00012451"/>
    </source>
</evidence>
<evidence type="ECO:0000313" key="14">
    <source>
        <dbReference type="Proteomes" id="UP000305674"/>
    </source>
</evidence>
<organism evidence="13 14">
    <name type="scientific">Ferrimonas sediminicola</name>
    <dbReference type="NCBI Taxonomy" id="2569538"/>
    <lineage>
        <taxon>Bacteria</taxon>
        <taxon>Pseudomonadati</taxon>
        <taxon>Pseudomonadota</taxon>
        <taxon>Gammaproteobacteria</taxon>
        <taxon>Alteromonadales</taxon>
        <taxon>Ferrimonadaceae</taxon>
        <taxon>Ferrimonas</taxon>
    </lineage>
</organism>
<comment type="catalytic activity">
    <reaction evidence="10">
        <text>[phosphate](n) + H2O = [phosphate](n-1) + phosphate + H(+)</text>
        <dbReference type="Rhea" id="RHEA:21528"/>
        <dbReference type="Rhea" id="RHEA-COMP:9859"/>
        <dbReference type="Rhea" id="RHEA-COMP:14279"/>
        <dbReference type="ChEBI" id="CHEBI:15377"/>
        <dbReference type="ChEBI" id="CHEBI:15378"/>
        <dbReference type="ChEBI" id="CHEBI:16838"/>
        <dbReference type="ChEBI" id="CHEBI:43474"/>
        <dbReference type="EC" id="3.6.1.11"/>
    </reaction>
</comment>
<dbReference type="OrthoDB" id="9793035at2"/>
<evidence type="ECO:0000259" key="12">
    <source>
        <dbReference type="Pfam" id="PF21447"/>
    </source>
</evidence>
<dbReference type="Gene3D" id="3.30.420.150">
    <property type="entry name" value="Exopolyphosphatase. Domain 2"/>
    <property type="match status" value="1"/>
</dbReference>
<comment type="cofactor">
    <cofactor evidence="1">
        <name>Mg(2+)</name>
        <dbReference type="ChEBI" id="CHEBI:18420"/>
    </cofactor>
</comment>
<dbReference type="EMBL" id="SWCI01000004">
    <property type="protein sequence ID" value="TKB49443.1"/>
    <property type="molecule type" value="Genomic_DNA"/>
</dbReference>
<evidence type="ECO:0000256" key="10">
    <source>
        <dbReference type="ARBA" id="ARBA00047607"/>
    </source>
</evidence>
<evidence type="ECO:0000313" key="13">
    <source>
        <dbReference type="EMBL" id="TKB49443.1"/>
    </source>
</evidence>
<comment type="subunit">
    <text evidence="4">Homodimer.</text>
</comment>
<dbReference type="SUPFAM" id="SSF53067">
    <property type="entry name" value="Actin-like ATPase domain"/>
    <property type="match status" value="2"/>
</dbReference>
<evidence type="ECO:0000256" key="6">
    <source>
        <dbReference type="ARBA" id="ARBA00020416"/>
    </source>
</evidence>
<dbReference type="CDD" id="cd24053">
    <property type="entry name" value="ASKHA_NBD_EcPPX-GppA-like"/>
    <property type="match status" value="1"/>
</dbReference>
<dbReference type="GO" id="GO:0005886">
    <property type="term" value="C:plasma membrane"/>
    <property type="evidence" value="ECO:0007669"/>
    <property type="project" value="UniProtKB-SubCell"/>
</dbReference>
<keyword evidence="8 13" id="KW-0378">Hydrolase</keyword>
<proteinExistence type="inferred from homology"/>
<dbReference type="Gene3D" id="3.30.420.40">
    <property type="match status" value="1"/>
</dbReference>
<keyword evidence="14" id="KW-1185">Reference proteome</keyword>
<reference evidence="13 14" key="1">
    <citation type="submission" date="2019-04" db="EMBL/GenBank/DDBJ databases">
        <authorList>
            <person name="Hwang J.C."/>
        </authorList>
    </citation>
    <scope>NUCLEOTIDE SEQUENCE [LARGE SCALE GENOMIC DNA]</scope>
    <source>
        <strain evidence="13 14">IMCC35001</strain>
    </source>
</reference>
<dbReference type="InterPro" id="IPR030673">
    <property type="entry name" value="PyroPPase_GppA_Ppx"/>
</dbReference>
<dbReference type="InterPro" id="IPR043129">
    <property type="entry name" value="ATPase_NBD"/>
</dbReference>
<dbReference type="Pfam" id="PF02541">
    <property type="entry name" value="Ppx-GppA"/>
    <property type="match status" value="1"/>
</dbReference>
<dbReference type="FunFam" id="3.30.420.40:FF:000023">
    <property type="entry name" value="Guanosine-5'-triphosphate,3'-diphosphate pyrophosphatase"/>
    <property type="match status" value="1"/>
</dbReference>
<comment type="similarity">
    <text evidence="3">Belongs to the GppA/Ppx family.</text>
</comment>
<dbReference type="RefSeq" id="WP_136852902.1">
    <property type="nucleotide sequence ID" value="NZ_SWCI01000004.1"/>
</dbReference>
<name>A0A4U1BE75_9GAMM</name>
<keyword evidence="7" id="KW-1003">Cell membrane</keyword>
<evidence type="ECO:0000256" key="1">
    <source>
        <dbReference type="ARBA" id="ARBA00001946"/>
    </source>
</evidence>
<keyword evidence="9" id="KW-0472">Membrane</keyword>
<dbReference type="Proteomes" id="UP000305674">
    <property type="component" value="Unassembled WGS sequence"/>
</dbReference>
<dbReference type="AlphaFoldDB" id="A0A4U1BE75"/>
<dbReference type="PANTHER" id="PTHR30005:SF14">
    <property type="entry name" value="EXOPOLYPHOSPHATASE"/>
    <property type="match status" value="1"/>
</dbReference>
<evidence type="ECO:0000256" key="2">
    <source>
        <dbReference type="ARBA" id="ARBA00004202"/>
    </source>
</evidence>
<evidence type="ECO:0000256" key="7">
    <source>
        <dbReference type="ARBA" id="ARBA00022475"/>
    </source>
</evidence>
<feature type="domain" description="Ppx/GppA phosphatase C-terminal" evidence="12">
    <location>
        <begin position="312"/>
        <end position="479"/>
    </location>
</feature>
<dbReference type="GO" id="GO:0004309">
    <property type="term" value="F:exopolyphosphatase activity"/>
    <property type="evidence" value="ECO:0007669"/>
    <property type="project" value="UniProtKB-EC"/>
</dbReference>
<accession>A0A4U1BE75</accession>
<dbReference type="Gene3D" id="1.10.3210.10">
    <property type="entry name" value="Hypothetical protein af1432"/>
    <property type="match status" value="1"/>
</dbReference>
<comment type="caution">
    <text evidence="13">The sequence shown here is derived from an EMBL/GenBank/DDBJ whole genome shotgun (WGS) entry which is preliminary data.</text>
</comment>
<dbReference type="InterPro" id="IPR022371">
    <property type="entry name" value="Exopolyphosphatase"/>
</dbReference>
<dbReference type="SUPFAM" id="SSF109604">
    <property type="entry name" value="HD-domain/PDEase-like"/>
    <property type="match status" value="1"/>
</dbReference>
<dbReference type="InterPro" id="IPR050273">
    <property type="entry name" value="GppA/Ppx_hydrolase"/>
</dbReference>
<sequence>MTAKDTPQGRILAAIDLGSNSFHLGIARVLDGSIQPMHRMKQRVQLAEEADEAGNLHPAAIERGVECLRQFSQRLNEMRFDEIRIVATYALRQAPNRREFIRQARQILDHPVEVISGREEARLIYVGVSQNQSLPFPTLVIDIGGGSTELIIGQGHEPRQMESLNMGCVSYQSRYFSDGKISPKRMRKAILAAEQQLEKLQQRYLRQGFHATVGCSGTIKAIASIVNDGDLSLPVTLKQLEKLAKEVVECEQVEQLPFEHLADLRRKVLPSGLAILIACFRQLEIDQLEFSEHALREGVLSEMADEVLHQDVQKRTIGLLQKRYQLDRLHSERIFASASQLYHQGQLGPKTHLSWLGFASALHEIGLQINYRGIHRHGEYILTNTNLPGFTLEEQQLLAFLVRWHRKKLTGCEPPKLQLMDGEAILALLLPLRLAVLMHLGRRHHIPLPKLQVKKRTLRLNFGDNLREDDLLATDLELESQHLAELGWQLEWH</sequence>
<dbReference type="InterPro" id="IPR003695">
    <property type="entry name" value="Ppx_GppA_N"/>
</dbReference>
<protein>
    <recommendedName>
        <fullName evidence="6">Exopolyphosphatase</fullName>
        <ecNumber evidence="5">3.6.1.11</ecNumber>
    </recommendedName>
</protein>
<dbReference type="Pfam" id="PF21447">
    <property type="entry name" value="Ppx-GppA_III"/>
    <property type="match status" value="1"/>
</dbReference>
<evidence type="ECO:0000256" key="4">
    <source>
        <dbReference type="ARBA" id="ARBA00011738"/>
    </source>
</evidence>
<dbReference type="PIRSF" id="PIRSF001267">
    <property type="entry name" value="Pyrophosphatase_GppA_Ppx"/>
    <property type="match status" value="1"/>
</dbReference>
<dbReference type="GO" id="GO:0006798">
    <property type="term" value="P:polyphosphate catabolic process"/>
    <property type="evidence" value="ECO:0007669"/>
    <property type="project" value="TreeGrafter"/>
</dbReference>